<reference evidence="2 3" key="1">
    <citation type="journal article" date="2014" name="Genome Announc.">
        <title>Complete Genome Sequence of Campylobacter iguaniorum Strain 1485ET, Isolated from a Bearded Dragon (Pogona vitticeps).</title>
        <authorList>
            <person name="Gilbert M.J."/>
            <person name="Miller W.G."/>
            <person name="Yee E."/>
            <person name="Kik M."/>
            <person name="Wagenaar J.A."/>
            <person name="Duim B."/>
        </authorList>
    </citation>
    <scope>NUCLEOTIDE SEQUENCE [LARGE SCALE GENOMIC DNA]</scope>
    <source>
        <strain evidence="2 3">1485E</strain>
        <plasmid evidence="2">pCIG1485E</plasmid>
    </source>
</reference>
<feature type="compositionally biased region" description="Basic and acidic residues" evidence="1">
    <location>
        <begin position="57"/>
        <end position="71"/>
    </location>
</feature>
<name>A0A076FD73_9BACT</name>
<dbReference type="Proteomes" id="UP000028486">
    <property type="component" value="Plasmid pCIG1485E"/>
</dbReference>
<evidence type="ECO:0000313" key="2">
    <source>
        <dbReference type="EMBL" id="AII15608.1"/>
    </source>
</evidence>
<dbReference type="HOGENOM" id="CLU_2341485_0_0_7"/>
<evidence type="ECO:0000256" key="1">
    <source>
        <dbReference type="SAM" id="MobiDB-lite"/>
    </source>
</evidence>
<dbReference type="AlphaFoldDB" id="A0A076FD73"/>
<proteinExistence type="predicted"/>
<dbReference type="EMBL" id="CP009044">
    <property type="protein sequence ID" value="AII15608.1"/>
    <property type="molecule type" value="Genomic_DNA"/>
</dbReference>
<evidence type="ECO:0000313" key="3">
    <source>
        <dbReference type="Proteomes" id="UP000028486"/>
    </source>
</evidence>
<gene>
    <name evidence="2" type="ORF">CIG1485E_a0083</name>
</gene>
<dbReference type="KEGG" id="caj:CIG1485E_a0083"/>
<geneLocation type="plasmid" evidence="2 3">
    <name>pCIG1485E</name>
</geneLocation>
<accession>A0A076FD73</accession>
<protein>
    <submittedName>
        <fullName evidence="2">Uncharacterized protein</fullName>
    </submittedName>
</protein>
<sequence length="97" mass="10738">MARVQVTVTGKAEKLWELVSLSKSKAIEQAIITLAQDKKLAPIFFDDMETVEAVLNGKDDNSIPKKPKETAPVKAQTNTQKQSPKKDNNEQVETAWG</sequence>
<keyword evidence="3" id="KW-1185">Reference proteome</keyword>
<feature type="region of interest" description="Disordered" evidence="1">
    <location>
        <begin position="55"/>
        <end position="97"/>
    </location>
</feature>
<keyword evidence="2" id="KW-0614">Plasmid</keyword>
<dbReference type="RefSeq" id="WP_041572724.1">
    <property type="nucleotide sequence ID" value="NZ_CP009044.1"/>
</dbReference>
<organism evidence="2 3">
    <name type="scientific">Campylobacter iguaniorum</name>
    <dbReference type="NCBI Taxonomy" id="1244531"/>
    <lineage>
        <taxon>Bacteria</taxon>
        <taxon>Pseudomonadati</taxon>
        <taxon>Campylobacterota</taxon>
        <taxon>Epsilonproteobacteria</taxon>
        <taxon>Campylobacterales</taxon>
        <taxon>Campylobacteraceae</taxon>
        <taxon>Campylobacter</taxon>
    </lineage>
</organism>